<protein>
    <submittedName>
        <fullName evidence="6">Unannotated protein</fullName>
    </submittedName>
</protein>
<dbReference type="Pfam" id="PF02826">
    <property type="entry name" value="2-Hacid_dh_C"/>
    <property type="match status" value="1"/>
</dbReference>
<dbReference type="CDD" id="cd04902">
    <property type="entry name" value="ACT_3PGDH-xct"/>
    <property type="match status" value="1"/>
</dbReference>
<dbReference type="InterPro" id="IPR002912">
    <property type="entry name" value="ACT_dom"/>
</dbReference>
<gene>
    <name evidence="6" type="ORF">UFOPK2143_01885</name>
</gene>
<dbReference type="PANTHER" id="PTHR42789:SF1">
    <property type="entry name" value="D-ISOMER SPECIFIC 2-HYDROXYACID DEHYDROGENASE FAMILY PROTEIN (AFU_ORTHOLOGUE AFUA_6G10090)"/>
    <property type="match status" value="1"/>
</dbReference>
<dbReference type="AlphaFoldDB" id="A0A6J6LLW5"/>
<dbReference type="InterPro" id="IPR050857">
    <property type="entry name" value="D-2-hydroxyacid_DH"/>
</dbReference>
<evidence type="ECO:0000313" key="6">
    <source>
        <dbReference type="EMBL" id="CAB4661623.1"/>
    </source>
</evidence>
<dbReference type="GO" id="GO:0016491">
    <property type="term" value="F:oxidoreductase activity"/>
    <property type="evidence" value="ECO:0007669"/>
    <property type="project" value="UniProtKB-KW"/>
</dbReference>
<dbReference type="Gene3D" id="3.30.1330.90">
    <property type="entry name" value="D-3-phosphoglycerate dehydrogenase, domain 3"/>
    <property type="match status" value="1"/>
</dbReference>
<evidence type="ECO:0000256" key="1">
    <source>
        <dbReference type="ARBA" id="ARBA00005854"/>
    </source>
</evidence>
<dbReference type="InterPro" id="IPR045865">
    <property type="entry name" value="ACT-like_dom_sf"/>
</dbReference>
<feature type="domain" description="ACT" evidence="5">
    <location>
        <begin position="289"/>
        <end position="359"/>
    </location>
</feature>
<dbReference type="SUPFAM" id="SSF51735">
    <property type="entry name" value="NAD(P)-binding Rossmann-fold domains"/>
    <property type="match status" value="1"/>
</dbReference>
<dbReference type="InterPro" id="IPR036291">
    <property type="entry name" value="NAD(P)-bd_dom_sf"/>
</dbReference>
<dbReference type="PROSITE" id="PS00671">
    <property type="entry name" value="D_2_HYDROXYACID_DH_3"/>
    <property type="match status" value="1"/>
</dbReference>
<evidence type="ECO:0000256" key="2">
    <source>
        <dbReference type="ARBA" id="ARBA00023002"/>
    </source>
</evidence>
<dbReference type="Gene3D" id="3.40.50.720">
    <property type="entry name" value="NAD(P)-binding Rossmann-like Domain"/>
    <property type="match status" value="2"/>
</dbReference>
<comment type="similarity">
    <text evidence="1">Belongs to the D-isomer specific 2-hydroxyacid dehydrogenase family.</text>
</comment>
<dbReference type="EMBL" id="CAEZVV010000218">
    <property type="protein sequence ID" value="CAB4661623.1"/>
    <property type="molecule type" value="Genomic_DNA"/>
</dbReference>
<evidence type="ECO:0000256" key="3">
    <source>
        <dbReference type="ARBA" id="ARBA00023027"/>
    </source>
</evidence>
<dbReference type="SUPFAM" id="SSF55021">
    <property type="entry name" value="ACT-like"/>
    <property type="match status" value="1"/>
</dbReference>
<evidence type="ECO:0000259" key="5">
    <source>
        <dbReference type="PROSITE" id="PS51671"/>
    </source>
</evidence>
<evidence type="ECO:0000256" key="4">
    <source>
        <dbReference type="ARBA" id="ARBA00029440"/>
    </source>
</evidence>
<comment type="pathway">
    <text evidence="4">Amino-acid biosynthesis.</text>
</comment>
<organism evidence="6">
    <name type="scientific">freshwater metagenome</name>
    <dbReference type="NCBI Taxonomy" id="449393"/>
    <lineage>
        <taxon>unclassified sequences</taxon>
        <taxon>metagenomes</taxon>
        <taxon>ecological metagenomes</taxon>
    </lineage>
</organism>
<dbReference type="Pfam" id="PF01842">
    <property type="entry name" value="ACT"/>
    <property type="match status" value="1"/>
</dbReference>
<sequence>MAFGMKIVAYDPFVSPEMARKMNIDIVDLDTLLAVSDFVTLHVAKTPETVGLLNAERLAKAKKGIRIVNVARGGIIVESDLADAIRSGHVGGAAIDVFDKEPTTESPLFELPEVVVTPHLGASTHEAQDKAGDTIAEMVGLALAGEFVPFAVNVNAAEASETVRPFLSLAERLGATFGGLATGVESLEVSYEGEIGGYDTRILTLSLLKGFFGRISDDPVSYVNAPKMAEERGITVTETTTTTAHNFVNLITIRGGAHSLAGTLMGLDGEARLVMVDDHRVDVPPANHMLVVRNDDRPGMIGLVGTIVGEAGLNIADMDVGQAPNGASAMMVLSITDAVPAEVCERLRAVEGIVSVDAI</sequence>
<proteinExistence type="inferred from homology"/>
<dbReference type="SUPFAM" id="SSF143548">
    <property type="entry name" value="Serine metabolism enzymes domain"/>
    <property type="match status" value="1"/>
</dbReference>
<accession>A0A6J6LLW5</accession>
<dbReference type="InterPro" id="IPR006140">
    <property type="entry name" value="D-isomer_DH_NAD-bd"/>
</dbReference>
<dbReference type="Pfam" id="PF19304">
    <property type="entry name" value="PGDH_inter"/>
    <property type="match status" value="1"/>
</dbReference>
<dbReference type="InterPro" id="IPR029753">
    <property type="entry name" value="D-isomer_DH_CS"/>
</dbReference>
<name>A0A6J6LLW5_9ZZZZ</name>
<dbReference type="Gene3D" id="3.30.70.260">
    <property type="match status" value="1"/>
</dbReference>
<dbReference type="InterPro" id="IPR045626">
    <property type="entry name" value="PGDH_ASB_dom"/>
</dbReference>
<keyword evidence="2" id="KW-0560">Oxidoreductase</keyword>
<dbReference type="GO" id="GO:0051287">
    <property type="term" value="F:NAD binding"/>
    <property type="evidence" value="ECO:0007669"/>
    <property type="project" value="InterPro"/>
</dbReference>
<dbReference type="PROSITE" id="PS51671">
    <property type="entry name" value="ACT"/>
    <property type="match status" value="1"/>
</dbReference>
<keyword evidence="3" id="KW-0520">NAD</keyword>
<reference evidence="6" key="1">
    <citation type="submission" date="2020-05" db="EMBL/GenBank/DDBJ databases">
        <authorList>
            <person name="Chiriac C."/>
            <person name="Salcher M."/>
            <person name="Ghai R."/>
            <person name="Kavagutti S V."/>
        </authorList>
    </citation>
    <scope>NUCLEOTIDE SEQUENCE</scope>
</reference>
<dbReference type="InterPro" id="IPR029009">
    <property type="entry name" value="ASB_dom_sf"/>
</dbReference>
<dbReference type="PANTHER" id="PTHR42789">
    <property type="entry name" value="D-ISOMER SPECIFIC 2-HYDROXYACID DEHYDROGENASE FAMILY PROTEIN (AFU_ORTHOLOGUE AFUA_6G10090)"/>
    <property type="match status" value="1"/>
</dbReference>